<name>A0A6B3SSE7_9BURK</name>
<dbReference type="InterPro" id="IPR043132">
    <property type="entry name" value="BCAT-like_C"/>
</dbReference>
<dbReference type="InterPro" id="IPR005801">
    <property type="entry name" value="ADC_synthase"/>
</dbReference>
<dbReference type="PANTHER" id="PTHR11236:SF50">
    <property type="entry name" value="AMINODEOXYCHORISMATE SYNTHASE COMPONENT 1"/>
    <property type="match status" value="1"/>
</dbReference>
<organism evidence="2 3">
    <name type="scientific">Noviherbaspirillum galbum</name>
    <dbReference type="NCBI Taxonomy" id="2709383"/>
    <lineage>
        <taxon>Bacteria</taxon>
        <taxon>Pseudomonadati</taxon>
        <taxon>Pseudomonadota</taxon>
        <taxon>Betaproteobacteria</taxon>
        <taxon>Burkholderiales</taxon>
        <taxon>Oxalobacteraceae</taxon>
        <taxon>Noviherbaspirillum</taxon>
    </lineage>
</organism>
<dbReference type="PANTHER" id="PTHR11236">
    <property type="entry name" value="AMINOBENZOATE/ANTHRANILATE SYNTHASE"/>
    <property type="match status" value="1"/>
</dbReference>
<proteinExistence type="predicted"/>
<dbReference type="PRINTS" id="PR00095">
    <property type="entry name" value="ANTSNTHASEI"/>
</dbReference>
<dbReference type="AlphaFoldDB" id="A0A6B3SSE7"/>
<dbReference type="InterPro" id="IPR036038">
    <property type="entry name" value="Aminotransferase-like"/>
</dbReference>
<dbReference type="InterPro" id="IPR019999">
    <property type="entry name" value="Anth_synth_I-like"/>
</dbReference>
<evidence type="ECO:0000313" key="2">
    <source>
        <dbReference type="EMBL" id="NEX61372.1"/>
    </source>
</evidence>
<dbReference type="SUPFAM" id="SSF56752">
    <property type="entry name" value="D-aminoacid aminotransferase-like PLP-dependent enzymes"/>
    <property type="match status" value="1"/>
</dbReference>
<dbReference type="InterPro" id="IPR005802">
    <property type="entry name" value="ADC_synth_comp_1"/>
</dbReference>
<dbReference type="Gene3D" id="3.20.10.10">
    <property type="entry name" value="D-amino Acid Aminotransferase, subunit A, domain 2"/>
    <property type="match status" value="1"/>
</dbReference>
<dbReference type="InterPro" id="IPR001544">
    <property type="entry name" value="Aminotrans_IV"/>
</dbReference>
<dbReference type="SUPFAM" id="SSF56322">
    <property type="entry name" value="ADC synthase"/>
    <property type="match status" value="1"/>
</dbReference>
<dbReference type="Pfam" id="PF01063">
    <property type="entry name" value="Aminotran_4"/>
    <property type="match status" value="1"/>
</dbReference>
<dbReference type="GO" id="GO:0000162">
    <property type="term" value="P:L-tryptophan biosynthetic process"/>
    <property type="evidence" value="ECO:0007669"/>
    <property type="project" value="TreeGrafter"/>
</dbReference>
<sequence>MTGSTTAQACFALLDDCAASIGDRRSRLYTECESVLACHDIAGWPGLLARMQDGLARGLHAVALFHYELGAAMHGIAPYPDQGELARILLFRRMETLSSMQVLAWLSSQDRERDAAGVAALAANVDEAAFGAAVERIRQYIEAGDTYQVNYTMRLRLDAYGSPVALYRRLRQRQPVPYGALVQLPEGGAILSLSPELFVRHEEGRIMTRPMKGTAPAGGDPRADAAQARALAADPKNCAENLMIVDLLRNDLGRVAVTGSVSVPELFQVERFGGVLQMSSTVQAALPDDAGLQHVLEAIYPCGSITGAPKRRTMQIIRELEPEPRGLYTGAIGWFDAPAAGRATGNFCLSVPIRTLVLQAPAGGVRRGELGVGAGIVHDSVAADEFAECQLKARFLTGLVPPFELIETMRAEAGGCTHLDRHLQRLGASARYFGFRFDEAGLRARIDAACRDMPHGVPHRLRLALAHDGSATVQGGILQPLPEPVKLILADAPTRSGDLFLRHKTTLRDRYDAGWRAAEARGGFDMLFFNERGELTEGGRSNVFLKLDGGWVTPPLSAGVLPGMMRGVLLDDPAWNALERTVTVEDLRRAEEVVVCNALRGVLRAAVGF</sequence>
<dbReference type="GO" id="GO:0009396">
    <property type="term" value="P:folic acid-containing compound biosynthetic process"/>
    <property type="evidence" value="ECO:0007669"/>
    <property type="project" value="InterPro"/>
</dbReference>
<dbReference type="GO" id="GO:0046820">
    <property type="term" value="F:4-amino-4-deoxychorismate synthase activity"/>
    <property type="evidence" value="ECO:0007669"/>
    <property type="project" value="UniProtKB-EC"/>
</dbReference>
<dbReference type="InterPro" id="IPR015890">
    <property type="entry name" value="Chorismate_C"/>
</dbReference>
<dbReference type="Gene3D" id="3.60.120.10">
    <property type="entry name" value="Anthranilate synthase"/>
    <property type="match status" value="1"/>
</dbReference>
<dbReference type="Gene3D" id="3.30.470.10">
    <property type="match status" value="1"/>
</dbReference>
<dbReference type="EC" id="2.6.1.85" evidence="2"/>
<dbReference type="RefSeq" id="WP_163962492.1">
    <property type="nucleotide sequence ID" value="NZ_JAAIVB010000035.1"/>
</dbReference>
<dbReference type="InterPro" id="IPR043131">
    <property type="entry name" value="BCAT-like_N"/>
</dbReference>
<keyword evidence="3" id="KW-1185">Reference proteome</keyword>
<keyword evidence="2" id="KW-0808">Transferase</keyword>
<dbReference type="EMBL" id="JAAIVB010000035">
    <property type="protein sequence ID" value="NEX61372.1"/>
    <property type="molecule type" value="Genomic_DNA"/>
</dbReference>
<dbReference type="Proteomes" id="UP000482155">
    <property type="component" value="Unassembled WGS sequence"/>
</dbReference>
<gene>
    <name evidence="2" type="primary">pabB</name>
    <name evidence="2" type="ORF">G3574_09800</name>
</gene>
<dbReference type="NCBIfam" id="TIGR00553">
    <property type="entry name" value="pabB"/>
    <property type="match status" value="1"/>
</dbReference>
<reference evidence="2 3" key="1">
    <citation type="submission" date="2020-02" db="EMBL/GenBank/DDBJ databases">
        <authorList>
            <person name="Kim M.K."/>
        </authorList>
    </citation>
    <scope>NUCLEOTIDE SEQUENCE [LARGE SCALE GENOMIC DNA]</scope>
    <source>
        <strain evidence="2 3">17J57-3</strain>
    </source>
</reference>
<feature type="domain" description="Chorismate-utilising enzyme C-terminal" evidence="1">
    <location>
        <begin position="127"/>
        <end position="392"/>
    </location>
</feature>
<keyword evidence="2" id="KW-0032">Aminotransferase</keyword>
<comment type="caution">
    <text evidence="2">The sequence shown here is derived from an EMBL/GenBank/DDBJ whole genome shotgun (WGS) entry which is preliminary data.</text>
</comment>
<evidence type="ECO:0000259" key="1">
    <source>
        <dbReference type="Pfam" id="PF00425"/>
    </source>
</evidence>
<protein>
    <submittedName>
        <fullName evidence="2">Aminodeoxychorismate synthase component I</fullName>
        <ecNumber evidence="2">2.6.1.85</ecNumber>
    </submittedName>
</protein>
<evidence type="ECO:0000313" key="3">
    <source>
        <dbReference type="Proteomes" id="UP000482155"/>
    </source>
</evidence>
<accession>A0A6B3SSE7</accession>
<dbReference type="Pfam" id="PF00425">
    <property type="entry name" value="Chorismate_bind"/>
    <property type="match status" value="1"/>
</dbReference>